<dbReference type="SMART" id="SM00387">
    <property type="entry name" value="HATPase_c"/>
    <property type="match status" value="1"/>
</dbReference>
<dbReference type="FunFam" id="1.10.287.130:FF:000008">
    <property type="entry name" value="Two-component sensor histidine kinase"/>
    <property type="match status" value="1"/>
</dbReference>
<dbReference type="InterPro" id="IPR036890">
    <property type="entry name" value="HATPase_C_sf"/>
</dbReference>
<evidence type="ECO:0000256" key="2">
    <source>
        <dbReference type="ARBA" id="ARBA00004236"/>
    </source>
</evidence>
<dbReference type="Gene3D" id="1.10.287.130">
    <property type="match status" value="1"/>
</dbReference>
<dbReference type="OrthoDB" id="9813151at2"/>
<feature type="domain" description="Histidine kinase" evidence="13">
    <location>
        <begin position="217"/>
        <end position="439"/>
    </location>
</feature>
<feature type="domain" description="PAS" evidence="14">
    <location>
        <begin position="99"/>
        <end position="128"/>
    </location>
</feature>
<dbReference type="KEGG" id="pla:Plav_0393"/>
<protein>
    <recommendedName>
        <fullName evidence="3">histidine kinase</fullName>
        <ecNumber evidence="3">2.7.13.3</ecNumber>
    </recommendedName>
</protein>
<evidence type="ECO:0000256" key="3">
    <source>
        <dbReference type="ARBA" id="ARBA00012438"/>
    </source>
</evidence>
<comment type="catalytic activity">
    <reaction evidence="1">
        <text>ATP + protein L-histidine = ADP + protein N-phospho-L-histidine.</text>
        <dbReference type="EC" id="2.7.13.3"/>
    </reaction>
</comment>
<name>A7HQ33_PARL1</name>
<dbReference type="GO" id="GO:0005886">
    <property type="term" value="C:plasma membrane"/>
    <property type="evidence" value="ECO:0007669"/>
    <property type="project" value="UniProtKB-SubCell"/>
</dbReference>
<dbReference type="GO" id="GO:0005524">
    <property type="term" value="F:ATP binding"/>
    <property type="evidence" value="ECO:0007669"/>
    <property type="project" value="UniProtKB-KW"/>
</dbReference>
<dbReference type="STRING" id="402881.Plav_0393"/>
<keyword evidence="7" id="KW-0547">Nucleotide-binding</keyword>
<keyword evidence="12" id="KW-0812">Transmembrane</keyword>
<keyword evidence="16" id="KW-1185">Reference proteome</keyword>
<comment type="subcellular location">
    <subcellularLocation>
        <location evidence="2">Cell membrane</location>
    </subcellularLocation>
</comment>
<dbReference type="RefSeq" id="WP_011995307.1">
    <property type="nucleotide sequence ID" value="NC_009719.1"/>
</dbReference>
<evidence type="ECO:0000256" key="5">
    <source>
        <dbReference type="ARBA" id="ARBA00022553"/>
    </source>
</evidence>
<dbReference type="Gene3D" id="3.30.565.10">
    <property type="entry name" value="Histidine kinase-like ATPase, C-terminal domain"/>
    <property type="match status" value="1"/>
</dbReference>
<dbReference type="GO" id="GO:0004721">
    <property type="term" value="F:phosphoprotein phosphatase activity"/>
    <property type="evidence" value="ECO:0007669"/>
    <property type="project" value="TreeGrafter"/>
</dbReference>
<dbReference type="eggNOG" id="COG5002">
    <property type="taxonomic scope" value="Bacteria"/>
</dbReference>
<keyword evidence="8 15" id="KW-0418">Kinase</keyword>
<evidence type="ECO:0000256" key="4">
    <source>
        <dbReference type="ARBA" id="ARBA00022475"/>
    </source>
</evidence>
<keyword evidence="12" id="KW-1133">Transmembrane helix</keyword>
<dbReference type="InterPro" id="IPR004358">
    <property type="entry name" value="Sig_transdc_His_kin-like_C"/>
</dbReference>
<keyword evidence="9" id="KW-0067">ATP-binding</keyword>
<dbReference type="Proteomes" id="UP000006377">
    <property type="component" value="Chromosome"/>
</dbReference>
<keyword evidence="6 15" id="KW-0808">Transferase</keyword>
<evidence type="ECO:0000256" key="8">
    <source>
        <dbReference type="ARBA" id="ARBA00022777"/>
    </source>
</evidence>
<reference evidence="15 16" key="1">
    <citation type="journal article" date="2011" name="Stand. Genomic Sci.">
        <title>Complete genome sequence of Parvibaculum lavamentivorans type strain (DS-1(T)).</title>
        <authorList>
            <person name="Schleheck D."/>
            <person name="Weiss M."/>
            <person name="Pitluck S."/>
            <person name="Bruce D."/>
            <person name="Land M.L."/>
            <person name="Han S."/>
            <person name="Saunders E."/>
            <person name="Tapia R."/>
            <person name="Detter C."/>
            <person name="Brettin T."/>
            <person name="Han J."/>
            <person name="Woyke T."/>
            <person name="Goodwin L."/>
            <person name="Pennacchio L."/>
            <person name="Nolan M."/>
            <person name="Cook A.M."/>
            <person name="Kjelleberg S."/>
            <person name="Thomas T."/>
        </authorList>
    </citation>
    <scope>NUCLEOTIDE SEQUENCE [LARGE SCALE GENOMIC DNA]</scope>
    <source>
        <strain evidence="16">DS-1 / DSM 13023 / NCIMB 13966</strain>
    </source>
</reference>
<dbReference type="GO" id="GO:0000155">
    <property type="term" value="F:phosphorelay sensor kinase activity"/>
    <property type="evidence" value="ECO:0007669"/>
    <property type="project" value="InterPro"/>
</dbReference>
<evidence type="ECO:0000256" key="6">
    <source>
        <dbReference type="ARBA" id="ARBA00022679"/>
    </source>
</evidence>
<dbReference type="CDD" id="cd00082">
    <property type="entry name" value="HisKA"/>
    <property type="match status" value="1"/>
</dbReference>
<feature type="transmembrane region" description="Helical" evidence="12">
    <location>
        <begin position="50"/>
        <end position="69"/>
    </location>
</feature>
<dbReference type="InterPro" id="IPR000014">
    <property type="entry name" value="PAS"/>
</dbReference>
<dbReference type="Pfam" id="PF02518">
    <property type="entry name" value="HATPase_c"/>
    <property type="match status" value="1"/>
</dbReference>
<sequence length="445" mass="47881">MAAADEHSKADISRKRLRDLVSRWTGTRTFIVSAAIVFLVLVLFDGVHPIAAFVSFLFLAGVAVSRWIAVGETTPIRIGSDTGDSRLPAFASGGTALALLNRLPDPLIVLDGTGRVLFANVAAEALVGTASTGRHVATVLRSAPLVTAIDGVIADGKARSIEYTVPVPVQRNYTAMVSVIADTGTPSPSSSKTIFMLLRDITEARRIEAMRADFVAFASHELKTPLASLSGFIDTLRGHAKDDPEARDKFLGIMSDQATRMRHLIDDLLSLSRIELREHVRPSDAVDLFSVVNDIADGLTPLSERYEVEIGIHAPAGLPLVRGDREELGQVIQNLAENALRYGRTGKRIEISLAPDQKGGRPYVRLTVRDFGPGIAKEHIPRLTERFYRVDPAASRAKGGTGLGLAIVKHIVNRHEGTLTIESELGQGSVFSVLLPIFAAPAAAK</sequence>
<dbReference type="PANTHER" id="PTHR45453">
    <property type="entry name" value="PHOSPHATE REGULON SENSOR PROTEIN PHOR"/>
    <property type="match status" value="1"/>
</dbReference>
<dbReference type="HOGENOM" id="CLU_000445_89_2_5"/>
<gene>
    <name evidence="15" type="ordered locus">Plav_0393</name>
</gene>
<feature type="transmembrane region" description="Helical" evidence="12">
    <location>
        <begin position="21"/>
        <end position="44"/>
    </location>
</feature>
<dbReference type="FunFam" id="3.30.565.10:FF:000023">
    <property type="entry name" value="PAS domain-containing sensor histidine kinase"/>
    <property type="match status" value="1"/>
</dbReference>
<dbReference type="Gene3D" id="3.30.450.20">
    <property type="entry name" value="PAS domain"/>
    <property type="match status" value="1"/>
</dbReference>
<evidence type="ECO:0000256" key="11">
    <source>
        <dbReference type="ARBA" id="ARBA00023136"/>
    </source>
</evidence>
<dbReference type="InterPro" id="IPR035965">
    <property type="entry name" value="PAS-like_dom_sf"/>
</dbReference>
<dbReference type="AlphaFoldDB" id="A7HQ33"/>
<evidence type="ECO:0000313" key="15">
    <source>
        <dbReference type="EMBL" id="ABS62016.1"/>
    </source>
</evidence>
<dbReference type="SUPFAM" id="SSF55874">
    <property type="entry name" value="ATPase domain of HSP90 chaperone/DNA topoisomerase II/histidine kinase"/>
    <property type="match status" value="1"/>
</dbReference>
<dbReference type="PANTHER" id="PTHR45453:SF1">
    <property type="entry name" value="PHOSPHATE REGULON SENSOR PROTEIN PHOR"/>
    <property type="match status" value="1"/>
</dbReference>
<dbReference type="InterPro" id="IPR003594">
    <property type="entry name" value="HATPase_dom"/>
</dbReference>
<evidence type="ECO:0000256" key="1">
    <source>
        <dbReference type="ARBA" id="ARBA00000085"/>
    </source>
</evidence>
<keyword evidence="4" id="KW-1003">Cell membrane</keyword>
<dbReference type="EC" id="2.7.13.3" evidence="3"/>
<dbReference type="CDD" id="cd00130">
    <property type="entry name" value="PAS"/>
    <property type="match status" value="1"/>
</dbReference>
<dbReference type="Pfam" id="PF00512">
    <property type="entry name" value="HisKA"/>
    <property type="match status" value="1"/>
</dbReference>
<evidence type="ECO:0000256" key="12">
    <source>
        <dbReference type="SAM" id="Phobius"/>
    </source>
</evidence>
<dbReference type="PROSITE" id="PS50112">
    <property type="entry name" value="PAS"/>
    <property type="match status" value="1"/>
</dbReference>
<keyword evidence="5" id="KW-0597">Phosphoprotein</keyword>
<evidence type="ECO:0000256" key="7">
    <source>
        <dbReference type="ARBA" id="ARBA00022741"/>
    </source>
</evidence>
<dbReference type="GO" id="GO:0016036">
    <property type="term" value="P:cellular response to phosphate starvation"/>
    <property type="evidence" value="ECO:0007669"/>
    <property type="project" value="TreeGrafter"/>
</dbReference>
<dbReference type="InterPro" id="IPR050351">
    <property type="entry name" value="BphY/WalK/GraS-like"/>
</dbReference>
<dbReference type="InterPro" id="IPR003661">
    <property type="entry name" value="HisK_dim/P_dom"/>
</dbReference>
<dbReference type="SMART" id="SM00388">
    <property type="entry name" value="HisKA"/>
    <property type="match status" value="1"/>
</dbReference>
<dbReference type="PRINTS" id="PR00344">
    <property type="entry name" value="BCTRLSENSOR"/>
</dbReference>
<accession>A7HQ33</accession>
<evidence type="ECO:0000259" key="14">
    <source>
        <dbReference type="PROSITE" id="PS50112"/>
    </source>
</evidence>
<dbReference type="SUPFAM" id="SSF47384">
    <property type="entry name" value="Homodimeric domain of signal transducing histidine kinase"/>
    <property type="match status" value="1"/>
</dbReference>
<proteinExistence type="predicted"/>
<dbReference type="PROSITE" id="PS50109">
    <property type="entry name" value="HIS_KIN"/>
    <property type="match status" value="1"/>
</dbReference>
<organism evidence="15 16">
    <name type="scientific">Parvibaculum lavamentivorans (strain DS-1 / DSM 13023 / NCIMB 13966)</name>
    <dbReference type="NCBI Taxonomy" id="402881"/>
    <lineage>
        <taxon>Bacteria</taxon>
        <taxon>Pseudomonadati</taxon>
        <taxon>Pseudomonadota</taxon>
        <taxon>Alphaproteobacteria</taxon>
        <taxon>Hyphomicrobiales</taxon>
        <taxon>Parvibaculaceae</taxon>
        <taxon>Parvibaculum</taxon>
    </lineage>
</organism>
<evidence type="ECO:0000256" key="10">
    <source>
        <dbReference type="ARBA" id="ARBA00023012"/>
    </source>
</evidence>
<evidence type="ECO:0000256" key="9">
    <source>
        <dbReference type="ARBA" id="ARBA00022840"/>
    </source>
</evidence>
<keyword evidence="11 12" id="KW-0472">Membrane</keyword>
<dbReference type="InterPro" id="IPR036097">
    <property type="entry name" value="HisK_dim/P_sf"/>
</dbReference>
<dbReference type="EMBL" id="CP000774">
    <property type="protein sequence ID" value="ABS62016.1"/>
    <property type="molecule type" value="Genomic_DNA"/>
</dbReference>
<keyword evidence="10" id="KW-0902">Two-component regulatory system</keyword>
<dbReference type="SUPFAM" id="SSF55785">
    <property type="entry name" value="PYP-like sensor domain (PAS domain)"/>
    <property type="match status" value="1"/>
</dbReference>
<evidence type="ECO:0000259" key="13">
    <source>
        <dbReference type="PROSITE" id="PS50109"/>
    </source>
</evidence>
<evidence type="ECO:0000313" key="16">
    <source>
        <dbReference type="Proteomes" id="UP000006377"/>
    </source>
</evidence>
<dbReference type="InterPro" id="IPR005467">
    <property type="entry name" value="His_kinase_dom"/>
</dbReference>